<comment type="caution">
    <text evidence="3">The sequence shown here is derived from an EMBL/GenBank/DDBJ whole genome shotgun (WGS) entry which is preliminary data.</text>
</comment>
<feature type="region of interest" description="Disordered" evidence="1">
    <location>
        <begin position="1"/>
        <end position="20"/>
    </location>
</feature>
<feature type="compositionally biased region" description="Low complexity" evidence="1">
    <location>
        <begin position="1"/>
        <end position="15"/>
    </location>
</feature>
<dbReference type="AlphaFoldDB" id="A0A8T0Q2M2"/>
<dbReference type="InterPro" id="IPR023631">
    <property type="entry name" value="Amidase_dom"/>
</dbReference>
<dbReference type="EMBL" id="CM029050">
    <property type="protein sequence ID" value="KAG2564534.1"/>
    <property type="molecule type" value="Genomic_DNA"/>
</dbReference>
<sequence length="310" mass="34317">MRLCPPLSSSSTPPTNRINPTCLTPIDQGGLIDWLIAHGRIEFHGAGEDEGLLPARHDAGGGGGHLRRPVQAAHAAGAAPHQLLPQGLPLAHGVAPPGTTHHLRPQVAEQHAQMLQQTVIPERPMYYPEYPRQDPEPGVVLVGEDRHPVERVHEALQYLPPYDPSVRWATEEKLPFLYWKIRDFAHAYRSGITTPSVVAEHVIAGVEEWNNKKPPMPMLIYFNADDLRRQAEASTKRFEQGNPLSILDGIFVAIKDDINCFPYPTKGATTFFDQIHTVEKDAVCVARLRRCGNVESSLLGKQTCTSLVLE</sequence>
<dbReference type="InterPro" id="IPR036928">
    <property type="entry name" value="AS_sf"/>
</dbReference>
<evidence type="ECO:0000313" key="3">
    <source>
        <dbReference type="EMBL" id="KAG2564534.1"/>
    </source>
</evidence>
<dbReference type="SUPFAM" id="SSF75304">
    <property type="entry name" value="Amidase signature (AS) enzymes"/>
    <property type="match status" value="1"/>
</dbReference>
<evidence type="ECO:0000259" key="2">
    <source>
        <dbReference type="Pfam" id="PF01425"/>
    </source>
</evidence>
<dbReference type="PANTHER" id="PTHR11895">
    <property type="entry name" value="TRANSAMIDASE"/>
    <property type="match status" value="1"/>
</dbReference>
<accession>A0A8T0Q2M2</accession>
<dbReference type="InterPro" id="IPR000120">
    <property type="entry name" value="Amidase"/>
</dbReference>
<dbReference type="GO" id="GO:0070291">
    <property type="term" value="P:N-acylethanolamine metabolic process"/>
    <property type="evidence" value="ECO:0007669"/>
    <property type="project" value="TreeGrafter"/>
</dbReference>
<reference evidence="3" key="1">
    <citation type="submission" date="2020-05" db="EMBL/GenBank/DDBJ databases">
        <title>WGS assembly of Panicum virgatum.</title>
        <authorList>
            <person name="Lovell J.T."/>
            <person name="Jenkins J."/>
            <person name="Shu S."/>
            <person name="Juenger T.E."/>
            <person name="Schmutz J."/>
        </authorList>
    </citation>
    <scope>NUCLEOTIDE SEQUENCE</scope>
    <source>
        <strain evidence="3">AP13</strain>
    </source>
</reference>
<dbReference type="PANTHER" id="PTHR11895:SF156">
    <property type="entry name" value="FATTY ACID AMIDE HYDROLASE"/>
    <property type="match status" value="1"/>
</dbReference>
<feature type="domain" description="Amidase" evidence="2">
    <location>
        <begin position="219"/>
        <end position="294"/>
    </location>
</feature>
<feature type="region of interest" description="Disordered" evidence="1">
    <location>
        <begin position="52"/>
        <end position="78"/>
    </location>
</feature>
<dbReference type="Pfam" id="PF01425">
    <property type="entry name" value="Amidase"/>
    <property type="match status" value="1"/>
</dbReference>
<dbReference type="Proteomes" id="UP000823388">
    <property type="component" value="Chromosome 7N"/>
</dbReference>
<proteinExistence type="predicted"/>
<protein>
    <recommendedName>
        <fullName evidence="2">Amidase domain-containing protein</fullName>
    </recommendedName>
</protein>
<keyword evidence="4" id="KW-1185">Reference proteome</keyword>
<name>A0A8T0Q2M2_PANVG</name>
<evidence type="ECO:0000256" key="1">
    <source>
        <dbReference type="SAM" id="MobiDB-lite"/>
    </source>
</evidence>
<dbReference type="Gene3D" id="3.90.1300.10">
    <property type="entry name" value="Amidase signature (AS) domain"/>
    <property type="match status" value="1"/>
</dbReference>
<gene>
    <name evidence="3" type="ORF">PVAP13_7NG087000</name>
</gene>
<dbReference type="GO" id="GO:0016020">
    <property type="term" value="C:membrane"/>
    <property type="evidence" value="ECO:0007669"/>
    <property type="project" value="TreeGrafter"/>
</dbReference>
<dbReference type="GO" id="GO:0047412">
    <property type="term" value="F:N-(long-chain-acyl)ethanolamine deacylase activity"/>
    <property type="evidence" value="ECO:0007669"/>
    <property type="project" value="TreeGrafter"/>
</dbReference>
<evidence type="ECO:0000313" key="4">
    <source>
        <dbReference type="Proteomes" id="UP000823388"/>
    </source>
</evidence>
<organism evidence="3 4">
    <name type="scientific">Panicum virgatum</name>
    <name type="common">Blackwell switchgrass</name>
    <dbReference type="NCBI Taxonomy" id="38727"/>
    <lineage>
        <taxon>Eukaryota</taxon>
        <taxon>Viridiplantae</taxon>
        <taxon>Streptophyta</taxon>
        <taxon>Embryophyta</taxon>
        <taxon>Tracheophyta</taxon>
        <taxon>Spermatophyta</taxon>
        <taxon>Magnoliopsida</taxon>
        <taxon>Liliopsida</taxon>
        <taxon>Poales</taxon>
        <taxon>Poaceae</taxon>
        <taxon>PACMAD clade</taxon>
        <taxon>Panicoideae</taxon>
        <taxon>Panicodae</taxon>
        <taxon>Paniceae</taxon>
        <taxon>Panicinae</taxon>
        <taxon>Panicum</taxon>
        <taxon>Panicum sect. Hiantes</taxon>
    </lineage>
</organism>